<dbReference type="Proteomes" id="UP000321945">
    <property type="component" value="Unassembled WGS sequence"/>
</dbReference>
<dbReference type="OrthoDB" id="1098070at2"/>
<name>A0A5C6YR11_9FLAO</name>
<evidence type="ECO:0000256" key="1">
    <source>
        <dbReference type="ARBA" id="ARBA00022649"/>
    </source>
</evidence>
<gene>
    <name evidence="2" type="ORF">ESV24_05455</name>
</gene>
<accession>A0A5C6YR11</accession>
<keyword evidence="1" id="KW-1277">Toxin-antitoxin system</keyword>
<dbReference type="InterPro" id="IPR007712">
    <property type="entry name" value="RelE/ParE_toxin"/>
</dbReference>
<dbReference type="RefSeq" id="WP_111814638.1">
    <property type="nucleotide sequence ID" value="NZ_CBCRZQ010000002.1"/>
</dbReference>
<organism evidence="2 3">
    <name type="scientific">Aequorivita lipolytica</name>
    <dbReference type="NCBI Taxonomy" id="153267"/>
    <lineage>
        <taxon>Bacteria</taxon>
        <taxon>Pseudomonadati</taxon>
        <taxon>Bacteroidota</taxon>
        <taxon>Flavobacteriia</taxon>
        <taxon>Flavobacteriales</taxon>
        <taxon>Flavobacteriaceae</taxon>
        <taxon>Aequorivita</taxon>
    </lineage>
</organism>
<protein>
    <submittedName>
        <fullName evidence="2">Type II toxin-antitoxin system RelE/ParE family toxin</fullName>
    </submittedName>
</protein>
<evidence type="ECO:0000313" key="2">
    <source>
        <dbReference type="EMBL" id="TXD69883.1"/>
    </source>
</evidence>
<dbReference type="Gene3D" id="3.30.2310.20">
    <property type="entry name" value="RelE-like"/>
    <property type="match status" value="1"/>
</dbReference>
<dbReference type="InterPro" id="IPR035093">
    <property type="entry name" value="RelE/ParE_toxin_dom_sf"/>
</dbReference>
<reference evidence="2 3" key="1">
    <citation type="submission" date="2019-08" db="EMBL/GenBank/DDBJ databases">
        <title>Genome of Aequorivita lipolytica Y10-2 (type strain).</title>
        <authorList>
            <person name="Bowman J.P."/>
        </authorList>
    </citation>
    <scope>NUCLEOTIDE SEQUENCE [LARGE SCALE GENOMIC DNA]</scope>
    <source>
        <strain evidence="2 3">Y10-2</strain>
    </source>
</reference>
<comment type="caution">
    <text evidence="2">The sequence shown here is derived from an EMBL/GenBank/DDBJ whole genome shotgun (WGS) entry which is preliminary data.</text>
</comment>
<sequence length="93" mass="11359">MEIVWTDRAYFSYDSNIAYLYGGWSLEVALNFINKTEEAEKLLLENPNLGRFDDELKLYKLLIVKQIYLFYEIHNNNLVFMNFWNNYKNPYWL</sequence>
<keyword evidence="3" id="KW-1185">Reference proteome</keyword>
<dbReference type="AlphaFoldDB" id="A0A5C6YR11"/>
<dbReference type="Pfam" id="PF05016">
    <property type="entry name" value="ParE_toxin"/>
    <property type="match status" value="1"/>
</dbReference>
<dbReference type="EMBL" id="VORU01000003">
    <property type="protein sequence ID" value="TXD69883.1"/>
    <property type="molecule type" value="Genomic_DNA"/>
</dbReference>
<proteinExistence type="predicted"/>
<evidence type="ECO:0000313" key="3">
    <source>
        <dbReference type="Proteomes" id="UP000321945"/>
    </source>
</evidence>